<dbReference type="GO" id="GO:0005198">
    <property type="term" value="F:structural molecule activity"/>
    <property type="evidence" value="ECO:0007669"/>
    <property type="project" value="TreeGrafter"/>
</dbReference>
<dbReference type="EMBL" id="BSXU01009011">
    <property type="protein sequence ID" value="GME67883.1"/>
    <property type="molecule type" value="Genomic_DNA"/>
</dbReference>
<dbReference type="PANTHER" id="PTHR47343:SF1">
    <property type="entry name" value="TRANSCRIPTIONAL ACTIVATOR SPT7"/>
    <property type="match status" value="1"/>
</dbReference>
<dbReference type="InterPro" id="IPR009072">
    <property type="entry name" value="Histone-fold"/>
</dbReference>
<dbReference type="PANTHER" id="PTHR47343">
    <property type="entry name" value="TRANSCRIPTIONAL ACTIVATOR SPT7"/>
    <property type="match status" value="1"/>
</dbReference>
<gene>
    <name evidence="1" type="ORF">Amon01_000892300</name>
</gene>
<accession>A0A9W6SVK4</accession>
<dbReference type="Proteomes" id="UP001165063">
    <property type="component" value="Unassembled WGS sequence"/>
</dbReference>
<dbReference type="GO" id="GO:0006357">
    <property type="term" value="P:regulation of transcription by RNA polymerase II"/>
    <property type="evidence" value="ECO:0007669"/>
    <property type="project" value="TreeGrafter"/>
</dbReference>
<dbReference type="OrthoDB" id="21449at2759"/>
<protein>
    <submittedName>
        <fullName evidence="1">Unnamed protein product</fullName>
    </submittedName>
</protein>
<sequence>MISRGISSDKLPRSGFVISEQKTPSILYQNINTMQDIRRLCFKVNLIRQMQSAQFMHQSQFHAPEIERLNFKDIDEMSKLSNHDTQTPTIAEAALTKAVGVVVMSTGFESANPYCTMVLSQLAEQYFGNLVKSLTLHMESNSINKIPIKSCRPTKFKDILQMTLSENGIEKPDTLYSYYKEHLTKQNRKLCDLKAGLEGLLRDLLRPGIQDITEKQFTDDSEQFLNGDFSEEIGEDFFGFKELGLDREFGLLTSSIPLHLLHSRLANQFSQGDPKAQKIRFEDFEEFKFPKLRKKDLGNQIGILKHYYSELLVKSKAHYHKHLRKHQQMVAAGEKEIDNNGCPINFEVIKKDEDLIIIEDDDIPLKQRNNRPKVPPNG</sequence>
<reference evidence="1" key="1">
    <citation type="submission" date="2023-04" db="EMBL/GenBank/DDBJ databases">
        <title>Ambrosiozyma monospora NBRC 1965.</title>
        <authorList>
            <person name="Ichikawa N."/>
            <person name="Sato H."/>
            <person name="Tonouchi N."/>
        </authorList>
    </citation>
    <scope>NUCLEOTIDE SEQUENCE</scope>
    <source>
        <strain evidence="1">NBRC 1965</strain>
    </source>
</reference>
<proteinExistence type="predicted"/>
<keyword evidence="2" id="KW-1185">Reference proteome</keyword>
<comment type="caution">
    <text evidence="1">The sequence shown here is derived from an EMBL/GenBank/DDBJ whole genome shotgun (WGS) entry which is preliminary data.</text>
</comment>
<dbReference type="AlphaFoldDB" id="A0A9W6SVK4"/>
<dbReference type="GO" id="GO:0046982">
    <property type="term" value="F:protein heterodimerization activity"/>
    <property type="evidence" value="ECO:0007669"/>
    <property type="project" value="InterPro"/>
</dbReference>
<evidence type="ECO:0000313" key="2">
    <source>
        <dbReference type="Proteomes" id="UP001165063"/>
    </source>
</evidence>
<dbReference type="Gene3D" id="1.10.20.10">
    <property type="entry name" value="Histone, subunit A"/>
    <property type="match status" value="1"/>
</dbReference>
<evidence type="ECO:0000313" key="1">
    <source>
        <dbReference type="EMBL" id="GME67883.1"/>
    </source>
</evidence>
<organism evidence="1 2">
    <name type="scientific">Ambrosiozyma monospora</name>
    <name type="common">Yeast</name>
    <name type="synonym">Endomycopsis monosporus</name>
    <dbReference type="NCBI Taxonomy" id="43982"/>
    <lineage>
        <taxon>Eukaryota</taxon>
        <taxon>Fungi</taxon>
        <taxon>Dikarya</taxon>
        <taxon>Ascomycota</taxon>
        <taxon>Saccharomycotina</taxon>
        <taxon>Pichiomycetes</taxon>
        <taxon>Pichiales</taxon>
        <taxon>Pichiaceae</taxon>
        <taxon>Ambrosiozyma</taxon>
    </lineage>
</organism>
<dbReference type="GO" id="GO:0000124">
    <property type="term" value="C:SAGA complex"/>
    <property type="evidence" value="ECO:0007669"/>
    <property type="project" value="InterPro"/>
</dbReference>
<dbReference type="GO" id="GO:0046695">
    <property type="term" value="C:SLIK (SAGA-like) complex"/>
    <property type="evidence" value="ECO:0007669"/>
    <property type="project" value="InterPro"/>
</dbReference>
<dbReference type="InterPro" id="IPR037782">
    <property type="entry name" value="Spt7"/>
</dbReference>
<name>A0A9W6SVK4_AMBMO</name>